<gene>
    <name evidence="2" type="ORF">FOXG_22511</name>
</gene>
<accession>A0A0J9W8X4</accession>
<protein>
    <submittedName>
        <fullName evidence="2">Uncharacterized protein</fullName>
    </submittedName>
</protein>
<reference evidence="2 3" key="1">
    <citation type="journal article" date="2010" name="Nature">
        <title>Comparative genomics reveals mobile pathogenicity chromosomes in Fusarium.</title>
        <authorList>
            <person name="Ma L.J."/>
            <person name="van der Does H.C."/>
            <person name="Borkovich K.A."/>
            <person name="Coleman J.J."/>
            <person name="Daboussi M.J."/>
            <person name="Di Pietro A."/>
            <person name="Dufresne M."/>
            <person name="Freitag M."/>
            <person name="Grabherr M."/>
            <person name="Henrissat B."/>
            <person name="Houterman P.M."/>
            <person name="Kang S."/>
            <person name="Shim W.B."/>
            <person name="Woloshuk C."/>
            <person name="Xie X."/>
            <person name="Xu J.R."/>
            <person name="Antoniw J."/>
            <person name="Baker S.E."/>
            <person name="Bluhm B.H."/>
            <person name="Breakspear A."/>
            <person name="Brown D.W."/>
            <person name="Butchko R.A."/>
            <person name="Chapman S."/>
            <person name="Coulson R."/>
            <person name="Coutinho P.M."/>
            <person name="Danchin E.G."/>
            <person name="Diener A."/>
            <person name="Gale L.R."/>
            <person name="Gardiner D.M."/>
            <person name="Goff S."/>
            <person name="Hammond-Kosack K.E."/>
            <person name="Hilburn K."/>
            <person name="Hua-Van A."/>
            <person name="Jonkers W."/>
            <person name="Kazan K."/>
            <person name="Kodira C.D."/>
            <person name="Koehrsen M."/>
            <person name="Kumar L."/>
            <person name="Lee Y.H."/>
            <person name="Li L."/>
            <person name="Manners J.M."/>
            <person name="Miranda-Saavedra D."/>
            <person name="Mukherjee M."/>
            <person name="Park G."/>
            <person name="Park J."/>
            <person name="Park S.Y."/>
            <person name="Proctor R.H."/>
            <person name="Regev A."/>
            <person name="Ruiz-Roldan M.C."/>
            <person name="Sain D."/>
            <person name="Sakthikumar S."/>
            <person name="Sykes S."/>
            <person name="Schwartz D.C."/>
            <person name="Turgeon B.G."/>
            <person name="Wapinski I."/>
            <person name="Yoder O."/>
            <person name="Young S."/>
            <person name="Zeng Q."/>
            <person name="Zhou S."/>
            <person name="Galagan J."/>
            <person name="Cuomo C.A."/>
            <person name="Kistler H.C."/>
            <person name="Rep M."/>
        </authorList>
    </citation>
    <scope>NUCLEOTIDE SEQUENCE [LARGE SCALE GENOMIC DNA]</scope>
    <source>
        <strain evidence="3">4287 / CBS 123668 / FGSC 9935 / NRRL 34936</strain>
    </source>
</reference>
<dbReference type="GeneID" id="28963217"/>
<name>A0A0J9W8X4_FUSO4</name>
<evidence type="ECO:0000313" key="3">
    <source>
        <dbReference type="Proteomes" id="UP000009097"/>
    </source>
</evidence>
<dbReference type="VEuPathDB" id="FungiDB:FOXG_22511"/>
<dbReference type="AlphaFoldDB" id="A0A0J9W8X4"/>
<dbReference type="Proteomes" id="UP000009097">
    <property type="component" value="Chromosome 14"/>
</dbReference>
<dbReference type="EMBL" id="DS231731">
    <property type="protein sequence ID" value="KNB19283.1"/>
    <property type="molecule type" value="Genomic_DNA"/>
</dbReference>
<evidence type="ECO:0000256" key="1">
    <source>
        <dbReference type="SAM" id="MobiDB-lite"/>
    </source>
</evidence>
<dbReference type="KEGG" id="fox:FOXG_22511"/>
<evidence type="ECO:0000313" key="2">
    <source>
        <dbReference type="EMBL" id="KNB19283.1"/>
    </source>
</evidence>
<dbReference type="RefSeq" id="XP_018257328.1">
    <property type="nucleotide sequence ID" value="XM_018402920.1"/>
</dbReference>
<feature type="region of interest" description="Disordered" evidence="1">
    <location>
        <begin position="1"/>
        <end position="22"/>
    </location>
</feature>
<proteinExistence type="predicted"/>
<organism evidence="2 3">
    <name type="scientific">Fusarium oxysporum f. sp. lycopersici (strain 4287 / CBS 123668 / FGSC 9935 / NRRL 34936)</name>
    <name type="common">Fusarium vascular wilt of tomato</name>
    <dbReference type="NCBI Taxonomy" id="426428"/>
    <lineage>
        <taxon>Eukaryota</taxon>
        <taxon>Fungi</taxon>
        <taxon>Dikarya</taxon>
        <taxon>Ascomycota</taxon>
        <taxon>Pezizomycotina</taxon>
        <taxon>Sordariomycetes</taxon>
        <taxon>Hypocreomycetidae</taxon>
        <taxon>Hypocreales</taxon>
        <taxon>Nectriaceae</taxon>
        <taxon>Fusarium</taxon>
        <taxon>Fusarium oxysporum species complex</taxon>
    </lineage>
</organism>
<sequence>MKFLARPTTRWRGATRQAKDKLRPRLAAALESQGPQN</sequence>